<feature type="compositionally biased region" description="Basic and acidic residues" evidence="12">
    <location>
        <begin position="93"/>
        <end position="104"/>
    </location>
</feature>
<dbReference type="RefSeq" id="XP_067927237.1">
    <property type="nucleotide sequence ID" value="XM_068060782.1"/>
</dbReference>
<accession>A0A2C6KNL3</accession>
<feature type="compositionally biased region" description="Low complexity" evidence="12">
    <location>
        <begin position="1182"/>
        <end position="1193"/>
    </location>
</feature>
<reference evidence="14 15" key="1">
    <citation type="journal article" date="2017" name="Int. J. Parasitol.">
        <title>The genome of the protozoan parasite Cystoisospora suis and a reverse vaccinology approach to identify vaccine candidates.</title>
        <authorList>
            <person name="Palmieri N."/>
            <person name="Shrestha A."/>
            <person name="Ruttkowski B."/>
            <person name="Beck T."/>
            <person name="Vogl C."/>
            <person name="Tomley F."/>
            <person name="Blake D.P."/>
            <person name="Joachim A."/>
        </authorList>
    </citation>
    <scope>NUCLEOTIDE SEQUENCE [LARGE SCALE GENOMIC DNA]</scope>
    <source>
        <strain evidence="14 15">Wien I</strain>
    </source>
</reference>
<feature type="active site" description="Nucleophile" evidence="11">
    <location>
        <position position="1487"/>
    </location>
</feature>
<proteinExistence type="inferred from homology"/>
<feature type="compositionally biased region" description="Basic and acidic residues" evidence="12">
    <location>
        <begin position="1379"/>
        <end position="1389"/>
    </location>
</feature>
<evidence type="ECO:0000256" key="4">
    <source>
        <dbReference type="ARBA" id="ARBA00012640"/>
    </source>
</evidence>
<comment type="caution">
    <text evidence="14">The sequence shown here is derived from an EMBL/GenBank/DDBJ whole genome shotgun (WGS) entry which is preliminary data.</text>
</comment>
<dbReference type="InterPro" id="IPR004469">
    <property type="entry name" value="PSP"/>
</dbReference>
<dbReference type="InterPro" id="IPR050582">
    <property type="entry name" value="HAD-like_SerB"/>
</dbReference>
<dbReference type="GO" id="GO:0006564">
    <property type="term" value="P:L-serine biosynthetic process"/>
    <property type="evidence" value="ECO:0007669"/>
    <property type="project" value="UniProtKB-KW"/>
</dbReference>
<dbReference type="Gene3D" id="3.40.50.1000">
    <property type="entry name" value="HAD superfamily/HAD-like"/>
    <property type="match status" value="2"/>
</dbReference>
<dbReference type="CDD" id="cd07500">
    <property type="entry name" value="HAD_PSP"/>
    <property type="match status" value="1"/>
</dbReference>
<feature type="region of interest" description="Disordered" evidence="12">
    <location>
        <begin position="348"/>
        <end position="470"/>
    </location>
</feature>
<evidence type="ECO:0000256" key="11">
    <source>
        <dbReference type="PIRSR" id="PIRSR604469-1"/>
    </source>
</evidence>
<feature type="compositionally biased region" description="Basic and acidic residues" evidence="12">
    <location>
        <begin position="348"/>
        <end position="358"/>
    </location>
</feature>
<feature type="compositionally biased region" description="Polar residues" evidence="12">
    <location>
        <begin position="398"/>
        <end position="407"/>
    </location>
</feature>
<dbReference type="SFLD" id="SFLDS00003">
    <property type="entry name" value="Haloacid_Dehalogenase"/>
    <property type="match status" value="1"/>
</dbReference>
<feature type="region of interest" description="Disordered" evidence="12">
    <location>
        <begin position="1057"/>
        <end position="1083"/>
    </location>
</feature>
<feature type="region of interest" description="Disordered" evidence="12">
    <location>
        <begin position="252"/>
        <end position="316"/>
    </location>
</feature>
<dbReference type="SFLD" id="SFLDG01137">
    <property type="entry name" value="C1.6.1:_Phosphoserine_Phosphat"/>
    <property type="match status" value="1"/>
</dbReference>
<feature type="compositionally biased region" description="Basic and acidic residues" evidence="12">
    <location>
        <begin position="1361"/>
        <end position="1370"/>
    </location>
</feature>
<dbReference type="GO" id="GO:0005737">
    <property type="term" value="C:cytoplasm"/>
    <property type="evidence" value="ECO:0007669"/>
    <property type="project" value="TreeGrafter"/>
</dbReference>
<evidence type="ECO:0000256" key="1">
    <source>
        <dbReference type="ARBA" id="ARBA00001946"/>
    </source>
</evidence>
<feature type="domain" description="Rhodanese" evidence="13">
    <location>
        <begin position="1557"/>
        <end position="1590"/>
    </location>
</feature>
<dbReference type="EC" id="3.1.3.3" evidence="4"/>
<evidence type="ECO:0000256" key="12">
    <source>
        <dbReference type="SAM" id="MobiDB-lite"/>
    </source>
</evidence>
<dbReference type="UniPathway" id="UPA00135">
    <property type="reaction ID" value="UER00198"/>
</dbReference>
<feature type="active site" description="Proton donor" evidence="11">
    <location>
        <position position="1489"/>
    </location>
</feature>
<feature type="compositionally biased region" description="Polar residues" evidence="12">
    <location>
        <begin position="105"/>
        <end position="127"/>
    </location>
</feature>
<evidence type="ECO:0000256" key="3">
    <source>
        <dbReference type="ARBA" id="ARBA00009184"/>
    </source>
</evidence>
<evidence type="ECO:0000259" key="13">
    <source>
        <dbReference type="PROSITE" id="PS50206"/>
    </source>
</evidence>
<dbReference type="PANTHER" id="PTHR43344:SF2">
    <property type="entry name" value="PHOSPHOSERINE PHOSPHATASE"/>
    <property type="match status" value="1"/>
</dbReference>
<sequence length="1706" mass="183448">MCCLYYHVKLNQHMAMEVLKACLFTAAQVQYELDYQLFPSHPRPPASSFSLSSFPRFPSSPSCSLCFSSPPSSPDLLRGPLAAEEEKEEKEEKDEQQGPRDKELASSQASRVLQPLACSTNKPRTNRTGSLTAIAREARANPRDARADMDNLLSELTTDVTPPLSMSEGDAVHAAAVLAAEAAAGAAAAAAAAAEAAAAADCAGGGKMAEAAAKTALAAQAAAEAEAKTAAAQAAAAAFATEKTVWGAGKTVWGGGGVEEQNETNENGKARRGAPMLVDGERVAGFSGERPSAAVQGVEGQADERKRGTPGDEGGVIGVILEAEGEVTSEGGMDSPRLADRVDSAFGTEEKAGHEKEACSTMFSPSCRPPHRDGSAAGSDTTSTHTRPSSTSKYSPRPTGSLTASRSSPRDPLDAAAFRENSSSSSNDRNEAARGRLSEVGETPFREDSRFLREAKQTGGKEEKEAEKGRDEGLAKLGGGQLFAQGVVAGHVHAEGNAGDGFGFPRWSDVVVLQILQNRPVFAAALLSDVLAALLRGKATVQSMCLESVDLPCGDLGERGQCMEIKVKFPATILPLQTKVLSDRPGIKFLEDELKNICRRHDAHTLLRRDDFALKRRCRSLVVFGLNEVLVEQDVSREILQEHGGVAGEERMYMRKLTKLEGVHAADLIKKVLPHLNITRGAFFLLYVLKKLGVRTALMTHSCQEVAHCVGRLLGVDYVLSNHFEVRDGRLTGRVVGGSSSSEVTTSHMLDPLRKMDWLQLLRDKERLERDALFVIANYENFDFLHGAAGVCWSFNARRNRDVSKFLLLLGVKQRHLQEFYARFRACSLQGALEDAYPLGLTALIQKHQENLLAQLLQPGLLSTCVEEREAREQMQQAVLPEQDEAHLQLQEAEEQQRLENNHSEVDREGDRTTWSPHDSVAVEPESAGLRGETAKLLETGKGEEKDALRRASQNGKPDRSHEELESDKESRTEKRHYEIDQGALYSLAGGGLGRNVEREGGAGGRCKTRDPLLLCERGVEISECSFPPSPPTSFISEGRRAGPIRSDSNIFEVDRFQRPRGTSSSARSVSSAGGPGAGGGMVSERRVDRAVVCVYGQVRADDATPHIWRIAEALRPFEQGRGGGGASGACTPASTRTRVSTSACGIEALQLVNLHHHICLGMTVSWTSTVTRGTSSTHRLTSAGSSRSETASSYPSFSASSTAAVAAAALSNGMGGGMQMPLASSLPFPAFSASHLSLPALSSAPSPLQNLSPVKEILFAASCLGLRASFIPQSPVGASKNVFSSPPASWCSHVSGVKGVNSDQGEGTGYPAAGRILRSVEDKANAKSLSTRNGCHPPVPSLSPLSSSSSWSTSTGGLGGEDKREKSQVQEDLGPSDDSARRRKGDESEPAERSFYLVIMEEPSVSPQLLVHVFAMLFEQLINIEEIDKLSMYVAKAIRLRLAIGPAVDVQQLKKQLLCVCSEFGADVALQADDISRYCLRLVVFDMDSTLVCEEVIDELAREAGVMKQVAAITQAAMEGQLDFHASLMKRVRMLKGIKRSALDAVAARLTPTPGAAELCRVLRHLGYRLAVISGGFTYFARKIKKLLRLHHAFANHLQIDPKTGAVTGEVEGPVVTAQRKVSLMRMLAEVEQVEVDQVIAVGDGSNDIPLLLHAGMGIAFCAKKRVKENSNYQLNQRNLFLLVHLLGISEKAALQLAQEECRDD</sequence>
<name>A0A2C6KNL3_9APIC</name>
<feature type="region of interest" description="Disordered" evidence="12">
    <location>
        <begin position="1174"/>
        <end position="1193"/>
    </location>
</feature>
<dbReference type="PROSITE" id="PS50206">
    <property type="entry name" value="RHODANESE_3"/>
    <property type="match status" value="1"/>
</dbReference>
<dbReference type="InterPro" id="IPR001763">
    <property type="entry name" value="Rhodanese-like_dom"/>
</dbReference>
<keyword evidence="6" id="KW-0479">Metal-binding</keyword>
<dbReference type="SFLD" id="SFLDG01136">
    <property type="entry name" value="C1.6:_Phosphoserine_Phosphatas"/>
    <property type="match status" value="1"/>
</dbReference>
<evidence type="ECO:0000313" key="14">
    <source>
        <dbReference type="EMBL" id="PHJ25591.1"/>
    </source>
</evidence>
<protein>
    <recommendedName>
        <fullName evidence="4">phosphoserine phosphatase</fullName>
        <ecNumber evidence="4">3.1.3.3</ecNumber>
    </recommendedName>
    <alternativeName>
        <fullName evidence="10">O-phosphoserine phosphohydrolase</fullName>
    </alternativeName>
</protein>
<dbReference type="Proteomes" id="UP000221165">
    <property type="component" value="Unassembled WGS sequence"/>
</dbReference>
<feature type="region of interest" description="Disordered" evidence="12">
    <location>
        <begin position="894"/>
        <end position="980"/>
    </location>
</feature>
<dbReference type="OrthoDB" id="332447at2759"/>
<organism evidence="14 15">
    <name type="scientific">Cystoisospora suis</name>
    <dbReference type="NCBI Taxonomy" id="483139"/>
    <lineage>
        <taxon>Eukaryota</taxon>
        <taxon>Sar</taxon>
        <taxon>Alveolata</taxon>
        <taxon>Apicomplexa</taxon>
        <taxon>Conoidasida</taxon>
        <taxon>Coccidia</taxon>
        <taxon>Eucoccidiorida</taxon>
        <taxon>Eimeriorina</taxon>
        <taxon>Sarcocystidae</taxon>
        <taxon>Cystoisospora</taxon>
    </lineage>
</organism>
<feature type="region of interest" description="Disordered" evidence="12">
    <location>
        <begin position="68"/>
        <end position="127"/>
    </location>
</feature>
<comment type="cofactor">
    <cofactor evidence="1">
        <name>Mg(2+)</name>
        <dbReference type="ChEBI" id="CHEBI:18420"/>
    </cofactor>
</comment>
<evidence type="ECO:0000256" key="7">
    <source>
        <dbReference type="ARBA" id="ARBA00022801"/>
    </source>
</evidence>
<feature type="compositionally biased region" description="Basic and acidic residues" evidence="12">
    <location>
        <begin position="957"/>
        <end position="980"/>
    </location>
</feature>
<dbReference type="NCBIfam" id="TIGR01488">
    <property type="entry name" value="HAD-SF-IB"/>
    <property type="match status" value="1"/>
</dbReference>
<keyword evidence="9" id="KW-0718">Serine biosynthesis</keyword>
<evidence type="ECO:0000256" key="10">
    <source>
        <dbReference type="ARBA" id="ARBA00031693"/>
    </source>
</evidence>
<dbReference type="GO" id="GO:0000287">
    <property type="term" value="F:magnesium ion binding"/>
    <property type="evidence" value="ECO:0007669"/>
    <property type="project" value="TreeGrafter"/>
</dbReference>
<evidence type="ECO:0000256" key="2">
    <source>
        <dbReference type="ARBA" id="ARBA00005135"/>
    </source>
</evidence>
<dbReference type="InterPro" id="IPR036412">
    <property type="entry name" value="HAD-like_sf"/>
</dbReference>
<evidence type="ECO:0000256" key="5">
    <source>
        <dbReference type="ARBA" id="ARBA00022605"/>
    </source>
</evidence>
<dbReference type="SUPFAM" id="SSF56784">
    <property type="entry name" value="HAD-like"/>
    <property type="match status" value="2"/>
</dbReference>
<dbReference type="EMBL" id="MIGC01000210">
    <property type="protein sequence ID" value="PHJ25591.1"/>
    <property type="molecule type" value="Genomic_DNA"/>
</dbReference>
<feature type="compositionally biased region" description="Low complexity" evidence="12">
    <location>
        <begin position="1060"/>
        <end position="1073"/>
    </location>
</feature>
<dbReference type="NCBIfam" id="TIGR00338">
    <property type="entry name" value="serB"/>
    <property type="match status" value="1"/>
</dbReference>
<dbReference type="SFLD" id="SFLDF00029">
    <property type="entry name" value="phosphoserine_phosphatase"/>
    <property type="match status" value="1"/>
</dbReference>
<feature type="compositionally biased region" description="Basic and acidic residues" evidence="12">
    <location>
        <begin position="933"/>
        <end position="950"/>
    </location>
</feature>
<dbReference type="GeneID" id="94423993"/>
<dbReference type="PANTHER" id="PTHR43344">
    <property type="entry name" value="PHOSPHOSERINE PHOSPHATASE"/>
    <property type="match status" value="1"/>
</dbReference>
<keyword evidence="5" id="KW-0028">Amino-acid biosynthesis</keyword>
<keyword evidence="15" id="KW-1185">Reference proteome</keyword>
<feature type="compositionally biased region" description="Low complexity" evidence="12">
    <location>
        <begin position="1343"/>
        <end position="1356"/>
    </location>
</feature>
<dbReference type="VEuPathDB" id="ToxoDB:CSUI_000548"/>
<keyword evidence="8" id="KW-0460">Magnesium</keyword>
<feature type="compositionally biased region" description="Basic and acidic residues" evidence="12">
    <location>
        <begin position="895"/>
        <end position="912"/>
    </location>
</feature>
<feature type="compositionally biased region" description="Low complexity" evidence="12">
    <location>
        <begin position="379"/>
        <end position="392"/>
    </location>
</feature>
<dbReference type="InterPro" id="IPR023214">
    <property type="entry name" value="HAD_sf"/>
</dbReference>
<keyword evidence="7" id="KW-0378">Hydrolase</keyword>
<dbReference type="GO" id="GO:0036424">
    <property type="term" value="F:L-phosphoserine phosphatase activity"/>
    <property type="evidence" value="ECO:0007669"/>
    <property type="project" value="InterPro"/>
</dbReference>
<feature type="compositionally biased region" description="Basic and acidic residues" evidence="12">
    <location>
        <begin position="428"/>
        <end position="470"/>
    </location>
</feature>
<evidence type="ECO:0000256" key="9">
    <source>
        <dbReference type="ARBA" id="ARBA00023299"/>
    </source>
</evidence>
<comment type="similarity">
    <text evidence="3">Belongs to the HAD-like hydrolase superfamily. SerB family.</text>
</comment>
<feature type="region of interest" description="Disordered" evidence="12">
    <location>
        <begin position="1328"/>
        <end position="1389"/>
    </location>
</feature>
<feature type="compositionally biased region" description="Acidic residues" evidence="12">
    <location>
        <begin position="83"/>
        <end position="92"/>
    </location>
</feature>
<dbReference type="Pfam" id="PF12710">
    <property type="entry name" value="HAD"/>
    <property type="match status" value="2"/>
</dbReference>
<evidence type="ECO:0000256" key="6">
    <source>
        <dbReference type="ARBA" id="ARBA00022723"/>
    </source>
</evidence>
<feature type="compositionally biased region" description="Low complexity" evidence="12">
    <location>
        <begin position="415"/>
        <end position="427"/>
    </location>
</feature>
<comment type="pathway">
    <text evidence="2">Amino-acid biosynthesis; L-serine biosynthesis; L-serine from 3-phospho-D-glycerate: step 3/3.</text>
</comment>
<gene>
    <name evidence="14" type="ORF">CSUI_000548</name>
</gene>
<evidence type="ECO:0000313" key="15">
    <source>
        <dbReference type="Proteomes" id="UP000221165"/>
    </source>
</evidence>
<evidence type="ECO:0000256" key="8">
    <source>
        <dbReference type="ARBA" id="ARBA00022842"/>
    </source>
</evidence>